<evidence type="ECO:0000256" key="1">
    <source>
        <dbReference type="SAM" id="SignalP"/>
    </source>
</evidence>
<sequence length="475" mass="52988">MYSLNYINIMNKKSFASTIIAVILVCPVLAVTHTFTPTDIDSLKVKMSDGSLQPGDTLLLQDGTYSHLGKVSFTGNGTTDYPIILKAANTGKAIISGTTEIRMSGSYLQLEGLYFHKAWASDFEMIEFQLDKEHPATHCRITRCAIDDCNDPAKGEKPGGGTENWIGLHGNNNRIDHCYFANKRARGLVIQITVEDGGDHNHHQIDHNVFGYRKPFGGNGAEIIRVGNSWSSQLPSYSIIEENIFYHCDGENEIISVKSGFNIVRRNLFYESRGGLVCRHGHNNIIDSNVIIGNHLPATLGIRIINQGHTVSNNYVESVTGKGSGAAFILRMGVYERPNTSEDYEDEKLKSYHRAADIDIAFNTFVDCTELNFGDGRGDKEPRNVRFAHNRIYSPNTVPNIKISNPTIFPGITFINNFCQFKNNESPNIKGFQITTFNIEQIKAQRHQAVSPMDCGTSWHNVELSEMKTLTELMN</sequence>
<evidence type="ECO:0008006" key="4">
    <source>
        <dbReference type="Google" id="ProtNLM"/>
    </source>
</evidence>
<dbReference type="InterPro" id="IPR011050">
    <property type="entry name" value="Pectin_lyase_fold/virulence"/>
</dbReference>
<reference evidence="2 3" key="1">
    <citation type="submission" date="2018-08" db="EMBL/GenBank/DDBJ databases">
        <title>A genome reference for cultivated species of the human gut microbiota.</title>
        <authorList>
            <person name="Zou Y."/>
            <person name="Xue W."/>
            <person name="Luo G."/>
        </authorList>
    </citation>
    <scope>NUCLEOTIDE SEQUENCE [LARGE SCALE GENOMIC DNA]</scope>
    <source>
        <strain evidence="2 3">AF19-10AC</strain>
    </source>
</reference>
<feature type="chain" id="PRO_5042851664" description="Chondroitinase-B" evidence="1">
    <location>
        <begin position="31"/>
        <end position="475"/>
    </location>
</feature>
<dbReference type="Pfam" id="PF14592">
    <property type="entry name" value="Chondroitinas_B"/>
    <property type="match status" value="1"/>
</dbReference>
<feature type="signal peptide" evidence="1">
    <location>
        <begin position="1"/>
        <end position="30"/>
    </location>
</feature>
<dbReference type="Gene3D" id="2.160.20.10">
    <property type="entry name" value="Single-stranded right-handed beta-helix, Pectin lyase-like"/>
    <property type="match status" value="1"/>
</dbReference>
<name>A0AAQ0LK39_9BACE</name>
<keyword evidence="1" id="KW-0732">Signal</keyword>
<dbReference type="InterPro" id="IPR012334">
    <property type="entry name" value="Pectin_lyas_fold"/>
</dbReference>
<organism evidence="2 3">
    <name type="scientific">Bacteroides intestinalis</name>
    <dbReference type="NCBI Taxonomy" id="329854"/>
    <lineage>
        <taxon>Bacteria</taxon>
        <taxon>Pseudomonadati</taxon>
        <taxon>Bacteroidota</taxon>
        <taxon>Bacteroidia</taxon>
        <taxon>Bacteroidales</taxon>
        <taxon>Bacteroidaceae</taxon>
        <taxon>Bacteroides</taxon>
    </lineage>
</organism>
<dbReference type="InterPro" id="IPR039513">
    <property type="entry name" value="PL-6"/>
</dbReference>
<accession>A0AAQ0LK39</accession>
<evidence type="ECO:0000313" key="3">
    <source>
        <dbReference type="Proteomes" id="UP000284772"/>
    </source>
</evidence>
<dbReference type="Proteomes" id="UP000284772">
    <property type="component" value="Unassembled WGS sequence"/>
</dbReference>
<protein>
    <recommendedName>
        <fullName evidence="4">Chondroitinase-B</fullName>
    </recommendedName>
</protein>
<gene>
    <name evidence="2" type="ORF">DWX27_19310</name>
</gene>
<dbReference type="SUPFAM" id="SSF51126">
    <property type="entry name" value="Pectin lyase-like"/>
    <property type="match status" value="1"/>
</dbReference>
<dbReference type="EMBL" id="QRWT01000030">
    <property type="protein sequence ID" value="RGT47281.1"/>
    <property type="molecule type" value="Genomic_DNA"/>
</dbReference>
<dbReference type="CDD" id="cd14251">
    <property type="entry name" value="PL-6"/>
    <property type="match status" value="1"/>
</dbReference>
<evidence type="ECO:0000313" key="2">
    <source>
        <dbReference type="EMBL" id="RGT47281.1"/>
    </source>
</evidence>
<comment type="caution">
    <text evidence="2">The sequence shown here is derived from an EMBL/GenBank/DDBJ whole genome shotgun (WGS) entry which is preliminary data.</text>
</comment>
<proteinExistence type="predicted"/>
<dbReference type="AlphaFoldDB" id="A0AAQ0LK39"/>